<evidence type="ECO:0000313" key="1">
    <source>
        <dbReference type="EMBL" id="AFM76006.1"/>
    </source>
</evidence>
<evidence type="ECO:0008006" key="3">
    <source>
        <dbReference type="Google" id="ProtNLM"/>
    </source>
</evidence>
<dbReference type="GeneID" id="14181494"/>
<reference evidence="2" key="1">
    <citation type="submission" date="2011-11" db="EMBL/GenBank/DDBJ databases">
        <title>The genomes of several lambdoid coliphages.</title>
        <authorList>
            <person name="Refardt D."/>
            <person name="Gencoglu M."/>
            <person name="Kunzli-Gontarczyk M."/>
            <person name="Bruggmann R."/>
            <person name="Kropinski A.M."/>
        </authorList>
    </citation>
    <scope>NUCLEOTIDE SEQUENCE [LARGE SCALE GENOMIC DNA]</scope>
</reference>
<evidence type="ECO:0000313" key="2">
    <source>
        <dbReference type="Proteomes" id="UP000010399"/>
    </source>
</evidence>
<dbReference type="Proteomes" id="UP000010399">
    <property type="component" value="Segment"/>
</dbReference>
<dbReference type="EMBL" id="JQ182727">
    <property type="protein sequence ID" value="AFM76006.1"/>
    <property type="molecule type" value="Genomic_DNA"/>
</dbReference>
<name>K7PJM4_9CAUD</name>
<keyword evidence="2" id="KW-1185">Reference proteome</keyword>
<dbReference type="RefSeq" id="YP_007111672.1">
    <property type="nucleotide sequence ID" value="NC_019709.1"/>
</dbReference>
<accession>K7PJM4</accession>
<dbReference type="KEGG" id="vg:14181494"/>
<sequence length="103" mass="12332">MMILTLNDKREISQIIASFTDEDYERINSEVDRLCKRCDPISEMLRSYKPDEHTKDAIDWLEDDDCNYQEKAAEWFWDAITERVKAEYAFAIFKRRHIYGEAA</sequence>
<dbReference type="OrthoDB" id="16677at10239"/>
<organism evidence="1 2">
    <name type="scientific">Escherichia phage mEpX1</name>
    <dbReference type="NCBI Taxonomy" id="1147153"/>
    <lineage>
        <taxon>Viruses</taxon>
        <taxon>Duplodnaviria</taxon>
        <taxon>Heunggongvirae</taxon>
        <taxon>Uroviricota</taxon>
        <taxon>Caudoviricetes</taxon>
        <taxon>Hendrixvirinae</taxon>
        <taxon>Cuauhtlivirus</taxon>
        <taxon>Cuauhtlivirus mEpX1</taxon>
    </lineage>
</organism>
<gene>
    <name evidence="1" type="ORF">mEpX1_035</name>
</gene>
<protein>
    <recommendedName>
        <fullName evidence="3">Prophage protein</fullName>
    </recommendedName>
</protein>
<proteinExistence type="predicted"/>